<evidence type="ECO:0000313" key="3">
    <source>
        <dbReference type="Proteomes" id="UP000267268"/>
    </source>
</evidence>
<dbReference type="Pfam" id="PF01370">
    <property type="entry name" value="Epimerase"/>
    <property type="match status" value="1"/>
</dbReference>
<accession>A0A3S9NZ98</accession>
<feature type="domain" description="NAD-dependent epimerase/dehydratase" evidence="1">
    <location>
        <begin position="2"/>
        <end position="214"/>
    </location>
</feature>
<dbReference type="PANTHER" id="PTHR48079">
    <property type="entry name" value="PROTEIN YEEZ"/>
    <property type="match status" value="1"/>
</dbReference>
<dbReference type="InterPro" id="IPR001509">
    <property type="entry name" value="Epimerase_deHydtase"/>
</dbReference>
<reference evidence="2 3" key="1">
    <citation type="submission" date="2018-12" db="EMBL/GenBank/DDBJ databases">
        <title>Flammeovirga pectinis sp. nov., isolated from the gut of the Korean scallop, Patinopecten yessoensis.</title>
        <authorList>
            <person name="Bae J.-W."/>
            <person name="Jeong Y.-S."/>
            <person name="Kang W."/>
        </authorList>
    </citation>
    <scope>NUCLEOTIDE SEQUENCE [LARGE SCALE GENOMIC DNA]</scope>
    <source>
        <strain evidence="2 3">L12M1</strain>
    </source>
</reference>
<proteinExistence type="predicted"/>
<name>A0A3S9NZ98_9BACT</name>
<dbReference type="GO" id="GO:0005737">
    <property type="term" value="C:cytoplasm"/>
    <property type="evidence" value="ECO:0007669"/>
    <property type="project" value="TreeGrafter"/>
</dbReference>
<dbReference type="AlphaFoldDB" id="A0A3S9NZ98"/>
<evidence type="ECO:0000313" key="2">
    <source>
        <dbReference type="EMBL" id="AZQ61245.1"/>
    </source>
</evidence>
<evidence type="ECO:0000259" key="1">
    <source>
        <dbReference type="Pfam" id="PF01370"/>
    </source>
</evidence>
<protein>
    <submittedName>
        <fullName evidence="2">NAD-dependent epimerase/dehydratase family protein</fullName>
    </submittedName>
</protein>
<dbReference type="RefSeq" id="WP_126611518.1">
    <property type="nucleotide sequence ID" value="NZ_CP034562.1"/>
</dbReference>
<organism evidence="2 3">
    <name type="scientific">Flammeovirga pectinis</name>
    <dbReference type="NCBI Taxonomy" id="2494373"/>
    <lineage>
        <taxon>Bacteria</taxon>
        <taxon>Pseudomonadati</taxon>
        <taxon>Bacteroidota</taxon>
        <taxon>Cytophagia</taxon>
        <taxon>Cytophagales</taxon>
        <taxon>Flammeovirgaceae</taxon>
        <taxon>Flammeovirga</taxon>
    </lineage>
</organism>
<dbReference type="InterPro" id="IPR036291">
    <property type="entry name" value="NAD(P)-bd_dom_sf"/>
</dbReference>
<dbReference type="InterPro" id="IPR051783">
    <property type="entry name" value="NAD(P)-dependent_oxidoreduct"/>
</dbReference>
<dbReference type="GO" id="GO:0004029">
    <property type="term" value="F:aldehyde dehydrogenase (NAD+) activity"/>
    <property type="evidence" value="ECO:0007669"/>
    <property type="project" value="TreeGrafter"/>
</dbReference>
<dbReference type="KEGG" id="fll:EI427_03120"/>
<dbReference type="OrthoDB" id="1490291at2"/>
<dbReference type="Proteomes" id="UP000267268">
    <property type="component" value="Chromosome 1"/>
</dbReference>
<gene>
    <name evidence="2" type="ORF">EI427_03120</name>
</gene>
<keyword evidence="3" id="KW-1185">Reference proteome</keyword>
<sequence>MIALTGATGHVGYVLHKFLLKENMPHKVLVRKQTDRLQKVDQIVGDLGNIKALQDVVHSATTVIHSAGIVYPRYGQNKDVLKVNYHQSKLLFDEAKKAGVKHFIFISSIHSMEVPNQSSIFDETAKLVVDENKSYDFSKAEMERYLSEQKDIKITILNPTSIIGGGDLYFNGFNQLFKLLHSYRLPMLTSGGFDIIDVKDIAKCCIIAARKEVEGKFILGNTYYSIPEIAKLYGTIAHKMVSPIKLPTFGMSMLAKATDIVDNFLKNPLPTNSYAMDTLLESENPISHQKAVDKLEYLPTPIQESLQDVYNWIENGEFEL</sequence>
<dbReference type="EMBL" id="CP034562">
    <property type="protein sequence ID" value="AZQ61245.1"/>
    <property type="molecule type" value="Genomic_DNA"/>
</dbReference>
<dbReference type="PANTHER" id="PTHR48079:SF6">
    <property type="entry name" value="NAD(P)-BINDING DOMAIN-CONTAINING PROTEIN-RELATED"/>
    <property type="match status" value="1"/>
</dbReference>
<dbReference type="Gene3D" id="3.40.50.720">
    <property type="entry name" value="NAD(P)-binding Rossmann-like Domain"/>
    <property type="match status" value="1"/>
</dbReference>
<dbReference type="SUPFAM" id="SSF51735">
    <property type="entry name" value="NAD(P)-binding Rossmann-fold domains"/>
    <property type="match status" value="1"/>
</dbReference>